<evidence type="ECO:0000313" key="2">
    <source>
        <dbReference type="Proteomes" id="UP000001849"/>
    </source>
</evidence>
<protein>
    <submittedName>
        <fullName evidence="1">Uncharacterized protein</fullName>
    </submittedName>
</protein>
<dbReference type="InterPro" id="IPR056982">
    <property type="entry name" value="Phage_ProQ_C-like"/>
</dbReference>
<sequence>MEERMNLTGVKVGDPIVIEKSEHRHSKDDRPLPVYEGKVTKVARKYFTVEYFISYGWSDDPTRGHTNEEQFEIATGRERPKNPDFTNYLDRAYTPEAWQEELYSREIRKKLREDHRFWGSSGNDGTVANLGKLTLLEQVELLAFLDRVKERQQKVDLDR</sequence>
<dbReference type="Proteomes" id="UP000001849">
    <property type="component" value="Segment"/>
</dbReference>
<organism evidence="1 2">
    <name type="scientific">Mycobacterium phage Myrna</name>
    <dbReference type="NCBI Taxonomy" id="546805"/>
    <lineage>
        <taxon>Viruses</taxon>
        <taxon>Duplodnaviria</taxon>
        <taxon>Heunggongvirae</taxon>
        <taxon>Uroviricota</taxon>
        <taxon>Caudoviricetes</taxon>
        <taxon>Ceeclamvirinae</taxon>
        <taxon>Myrnavirus</taxon>
        <taxon>Myrnavirus myrna</taxon>
    </lineage>
</organism>
<dbReference type="KEGG" id="vg:6920685"/>
<gene>
    <name evidence="1" type="primary">25</name>
    <name evidence="1" type="ORF">MYRNA_25</name>
</gene>
<name>B5LJ36_9CAUD</name>
<proteinExistence type="predicted"/>
<dbReference type="RefSeq" id="YP_002224943.1">
    <property type="nucleotide sequence ID" value="NC_011273.1"/>
</dbReference>
<keyword evidence="2" id="KW-1185">Reference proteome</keyword>
<reference evidence="1 2" key="1">
    <citation type="submission" date="2008-06" db="EMBL/GenBank/DDBJ databases">
        <authorList>
            <person name="Smith A.L."/>
            <person name="Paladin E.C."/>
            <person name="Jacobs-Sera D."/>
            <person name="Hendirx R.W."/>
            <person name="Hatfull G.F."/>
        </authorList>
    </citation>
    <scope>NUCLEOTIDE SEQUENCE [LARGE SCALE GENOMIC DNA]</scope>
</reference>
<dbReference type="EMBL" id="EU826466">
    <property type="protein sequence ID" value="ACH62033.1"/>
    <property type="molecule type" value="Genomic_DNA"/>
</dbReference>
<dbReference type="Pfam" id="PF24203">
    <property type="entry name" value="Phage_ProQ_C_like"/>
    <property type="match status" value="1"/>
</dbReference>
<evidence type="ECO:0000313" key="1">
    <source>
        <dbReference type="EMBL" id="ACH62033.1"/>
    </source>
</evidence>
<dbReference type="GeneID" id="6920685"/>
<accession>B5LJ36</accession>